<sequence>MMKKFLKSVVTVSCFLALTSGPVLASGSKAAKPSPDEAIAMLKAGNERFVTGKTIQPHTDAARLALAGKEDQGDHAYATVITCSDSRVPVEILFDAGVMDIFVIRVAGNVLDVDEIGSVEYGLAHVNTPVFVVLGHTQCGAVTAVTKAVQGHGHQLERNIPPLVDNIIPAVKKAMADNPNAHGADVIPYAIEENIWQGIEDLFMASPASRQLVNAGKAKVVGAIYDVSNGKIDWLPEAKTTEILKKVEANPKRAMEAMAE</sequence>
<dbReference type="Proteomes" id="UP000248798">
    <property type="component" value="Unassembled WGS sequence"/>
</dbReference>
<dbReference type="GO" id="GO:0008270">
    <property type="term" value="F:zinc ion binding"/>
    <property type="evidence" value="ECO:0007669"/>
    <property type="project" value="InterPro"/>
</dbReference>
<evidence type="ECO:0000313" key="5">
    <source>
        <dbReference type="EMBL" id="RAM01227.1"/>
    </source>
</evidence>
<keyword evidence="2" id="KW-0479">Metal-binding</keyword>
<feature type="binding site" evidence="2">
    <location>
        <position position="85"/>
    </location>
    <ligand>
        <name>Zn(2+)</name>
        <dbReference type="ChEBI" id="CHEBI:29105"/>
    </ligand>
</feature>
<gene>
    <name evidence="5" type="ORF">DO021_14930</name>
    <name evidence="4" type="ORF">EYB58_04595</name>
</gene>
<evidence type="ECO:0000313" key="6">
    <source>
        <dbReference type="Proteomes" id="UP000248798"/>
    </source>
</evidence>
<feature type="signal peptide" evidence="3">
    <location>
        <begin position="1"/>
        <end position="25"/>
    </location>
</feature>
<keyword evidence="2" id="KW-0862">Zinc</keyword>
<evidence type="ECO:0000313" key="4">
    <source>
        <dbReference type="EMBL" id="QBH12262.1"/>
    </source>
</evidence>
<dbReference type="SMART" id="SM00947">
    <property type="entry name" value="Pro_CA"/>
    <property type="match status" value="1"/>
</dbReference>
<dbReference type="EMBL" id="CP036313">
    <property type="protein sequence ID" value="QBH12262.1"/>
    <property type="molecule type" value="Genomic_DNA"/>
</dbReference>
<dbReference type="InterPro" id="IPR036874">
    <property type="entry name" value="Carbonic_anhydrase_sf"/>
</dbReference>
<protein>
    <submittedName>
        <fullName evidence="5">Carbonic anhydrase</fullName>
    </submittedName>
</protein>
<dbReference type="EMBL" id="QLNI01000030">
    <property type="protein sequence ID" value="RAM01227.1"/>
    <property type="molecule type" value="Genomic_DNA"/>
</dbReference>
<feature type="chain" id="PRO_5030062939" evidence="3">
    <location>
        <begin position="26"/>
        <end position="260"/>
    </location>
</feature>
<dbReference type="PANTHER" id="PTHR11002:SF79">
    <property type="entry name" value="CARBONIC ANHYDRASE 2"/>
    <property type="match status" value="1"/>
</dbReference>
<reference evidence="4 7" key="2">
    <citation type="submission" date="2019-02" db="EMBL/GenBank/DDBJ databases">
        <title>Complete genome sequence of Desulfobacter hydrogenophilus AcRS1.</title>
        <authorList>
            <person name="Marietou A."/>
            <person name="Lund M.B."/>
            <person name="Marshall I.P.G."/>
            <person name="Schreiber L."/>
            <person name="Jorgensen B."/>
        </authorList>
    </citation>
    <scope>NUCLEOTIDE SEQUENCE [LARGE SCALE GENOMIC DNA]</scope>
    <source>
        <strain evidence="4 7">AcRS1</strain>
    </source>
</reference>
<comment type="cofactor">
    <cofactor evidence="2">
        <name>Zn(2+)</name>
        <dbReference type="ChEBI" id="CHEBI:29105"/>
    </cofactor>
    <text evidence="2">Binds 1 zinc ion per subunit.</text>
</comment>
<dbReference type="InterPro" id="IPR001765">
    <property type="entry name" value="Carbonic_anhydrase"/>
</dbReference>
<feature type="binding site" evidence="2">
    <location>
        <position position="136"/>
    </location>
    <ligand>
        <name>Zn(2+)</name>
        <dbReference type="ChEBI" id="CHEBI:29105"/>
    </ligand>
</feature>
<evidence type="ECO:0000256" key="1">
    <source>
        <dbReference type="ARBA" id="ARBA00006217"/>
    </source>
</evidence>
<dbReference type="Gene3D" id="3.40.1050.10">
    <property type="entry name" value="Carbonic anhydrase"/>
    <property type="match status" value="1"/>
</dbReference>
<dbReference type="SUPFAM" id="SSF53056">
    <property type="entry name" value="beta-carbonic anhydrase, cab"/>
    <property type="match status" value="1"/>
</dbReference>
<keyword evidence="7" id="KW-1185">Reference proteome</keyword>
<dbReference type="CDD" id="cd03378">
    <property type="entry name" value="beta_CA_cladeC"/>
    <property type="match status" value="1"/>
</dbReference>
<feature type="binding site" evidence="2">
    <location>
        <position position="83"/>
    </location>
    <ligand>
        <name>Zn(2+)</name>
        <dbReference type="ChEBI" id="CHEBI:29105"/>
    </ligand>
</feature>
<name>A0A328FDV4_9BACT</name>
<organism evidence="5 6">
    <name type="scientific">Desulfobacter hydrogenophilus</name>
    <dbReference type="NCBI Taxonomy" id="2291"/>
    <lineage>
        <taxon>Bacteria</taxon>
        <taxon>Pseudomonadati</taxon>
        <taxon>Thermodesulfobacteriota</taxon>
        <taxon>Desulfobacteria</taxon>
        <taxon>Desulfobacterales</taxon>
        <taxon>Desulfobacteraceae</taxon>
        <taxon>Desulfobacter</taxon>
    </lineage>
</organism>
<dbReference type="RefSeq" id="WP_111958084.1">
    <property type="nucleotide sequence ID" value="NZ_CP036313.1"/>
</dbReference>
<dbReference type="OrthoDB" id="9797527at2"/>
<evidence type="ECO:0000313" key="7">
    <source>
        <dbReference type="Proteomes" id="UP000293902"/>
    </source>
</evidence>
<dbReference type="AlphaFoldDB" id="A0A328FDV4"/>
<reference evidence="5 6" key="1">
    <citation type="submission" date="2018-06" db="EMBL/GenBank/DDBJ databases">
        <title>Complete Genome Sequence of Desulfobacter hydrogenophilus (DSM3380).</title>
        <authorList>
            <person name="Marietou A."/>
            <person name="Schreiber L."/>
            <person name="Marshall I."/>
            <person name="Jorgensen B."/>
        </authorList>
    </citation>
    <scope>NUCLEOTIDE SEQUENCE [LARGE SCALE GENOMIC DNA]</scope>
    <source>
        <strain evidence="5 6">DSM 3380</strain>
    </source>
</reference>
<feature type="binding site" evidence="2">
    <location>
        <position position="139"/>
    </location>
    <ligand>
        <name>Zn(2+)</name>
        <dbReference type="ChEBI" id="CHEBI:29105"/>
    </ligand>
</feature>
<dbReference type="Pfam" id="PF00484">
    <property type="entry name" value="Pro_CA"/>
    <property type="match status" value="1"/>
</dbReference>
<dbReference type="Proteomes" id="UP000293902">
    <property type="component" value="Chromosome"/>
</dbReference>
<comment type="similarity">
    <text evidence="1">Belongs to the beta-class carbonic anhydrase family.</text>
</comment>
<dbReference type="PANTHER" id="PTHR11002">
    <property type="entry name" value="CARBONIC ANHYDRASE"/>
    <property type="match status" value="1"/>
</dbReference>
<proteinExistence type="inferred from homology"/>
<evidence type="ECO:0000256" key="2">
    <source>
        <dbReference type="PIRSR" id="PIRSR601765-1"/>
    </source>
</evidence>
<evidence type="ECO:0000256" key="3">
    <source>
        <dbReference type="SAM" id="SignalP"/>
    </source>
</evidence>
<keyword evidence="3" id="KW-0732">Signal</keyword>
<accession>A0A328FDV4</accession>
<dbReference type="GO" id="GO:0004089">
    <property type="term" value="F:carbonate dehydratase activity"/>
    <property type="evidence" value="ECO:0007669"/>
    <property type="project" value="InterPro"/>
</dbReference>